<name>A0ABD1Y3R6_9MARC</name>
<evidence type="ECO:0000313" key="1">
    <source>
        <dbReference type="EMBL" id="KAL2621403.1"/>
    </source>
</evidence>
<comment type="caution">
    <text evidence="1">The sequence shown here is derived from an EMBL/GenBank/DDBJ whole genome shotgun (WGS) entry which is preliminary data.</text>
</comment>
<dbReference type="EMBL" id="JBHFFA010000006">
    <property type="protein sequence ID" value="KAL2621403.1"/>
    <property type="molecule type" value="Genomic_DNA"/>
</dbReference>
<protein>
    <submittedName>
        <fullName evidence="1">Uncharacterized protein</fullName>
    </submittedName>
</protein>
<gene>
    <name evidence="1" type="ORF">R1flu_001608</name>
</gene>
<reference evidence="1 2" key="1">
    <citation type="submission" date="2024-09" db="EMBL/GenBank/DDBJ databases">
        <title>Chromosome-scale assembly of Riccia fluitans.</title>
        <authorList>
            <person name="Paukszto L."/>
            <person name="Sawicki J."/>
            <person name="Karawczyk K."/>
            <person name="Piernik-Szablinska J."/>
            <person name="Szczecinska M."/>
            <person name="Mazdziarz M."/>
        </authorList>
    </citation>
    <scope>NUCLEOTIDE SEQUENCE [LARGE SCALE GENOMIC DNA]</scope>
    <source>
        <strain evidence="1">Rf_01</strain>
        <tissue evidence="1">Aerial parts of the thallus</tissue>
    </source>
</reference>
<dbReference type="Proteomes" id="UP001605036">
    <property type="component" value="Unassembled WGS sequence"/>
</dbReference>
<accession>A0ABD1Y3R6</accession>
<dbReference type="AlphaFoldDB" id="A0ABD1Y3R6"/>
<dbReference type="SUPFAM" id="SSF54403">
    <property type="entry name" value="Cystatin/monellin"/>
    <property type="match status" value="1"/>
</dbReference>
<proteinExistence type="predicted"/>
<dbReference type="Gene3D" id="3.10.450.10">
    <property type="match status" value="1"/>
</dbReference>
<organism evidence="1 2">
    <name type="scientific">Riccia fluitans</name>
    <dbReference type="NCBI Taxonomy" id="41844"/>
    <lineage>
        <taxon>Eukaryota</taxon>
        <taxon>Viridiplantae</taxon>
        <taxon>Streptophyta</taxon>
        <taxon>Embryophyta</taxon>
        <taxon>Marchantiophyta</taxon>
        <taxon>Marchantiopsida</taxon>
        <taxon>Marchantiidae</taxon>
        <taxon>Marchantiales</taxon>
        <taxon>Ricciaceae</taxon>
        <taxon>Riccia</taxon>
    </lineage>
</organism>
<sequence length="115" mass="12570">MGWVLDVSSHTEVAGMRSISVEDPVIKEAAENALKGLNDSSNSLVPYELRQVLSAHAEASDEETNINLLLKVARGAKEEDVKADLHRTPRNGLLNKQVRSNYSDEETSVFAEGCC</sequence>
<keyword evidence="2" id="KW-1185">Reference proteome</keyword>
<evidence type="ECO:0000313" key="2">
    <source>
        <dbReference type="Proteomes" id="UP001605036"/>
    </source>
</evidence>
<dbReference type="InterPro" id="IPR046350">
    <property type="entry name" value="Cystatin_sf"/>
</dbReference>